<dbReference type="AlphaFoldDB" id="A0AAW1YPQ8"/>
<evidence type="ECO:0000313" key="2">
    <source>
        <dbReference type="Proteomes" id="UP001457282"/>
    </source>
</evidence>
<accession>A0AAW1YPQ8</accession>
<organism evidence="1 2">
    <name type="scientific">Rubus argutus</name>
    <name type="common">Southern blackberry</name>
    <dbReference type="NCBI Taxonomy" id="59490"/>
    <lineage>
        <taxon>Eukaryota</taxon>
        <taxon>Viridiplantae</taxon>
        <taxon>Streptophyta</taxon>
        <taxon>Embryophyta</taxon>
        <taxon>Tracheophyta</taxon>
        <taxon>Spermatophyta</taxon>
        <taxon>Magnoliopsida</taxon>
        <taxon>eudicotyledons</taxon>
        <taxon>Gunneridae</taxon>
        <taxon>Pentapetalae</taxon>
        <taxon>rosids</taxon>
        <taxon>fabids</taxon>
        <taxon>Rosales</taxon>
        <taxon>Rosaceae</taxon>
        <taxon>Rosoideae</taxon>
        <taxon>Rosoideae incertae sedis</taxon>
        <taxon>Rubus</taxon>
    </lineage>
</organism>
<keyword evidence="2" id="KW-1185">Reference proteome</keyword>
<gene>
    <name evidence="1" type="ORF">M0R45_006030</name>
</gene>
<comment type="caution">
    <text evidence="1">The sequence shown here is derived from an EMBL/GenBank/DDBJ whole genome shotgun (WGS) entry which is preliminary data.</text>
</comment>
<evidence type="ECO:0000313" key="1">
    <source>
        <dbReference type="EMBL" id="KAK9950544.1"/>
    </source>
</evidence>
<proteinExistence type="predicted"/>
<dbReference type="EMBL" id="JBEDUW010000001">
    <property type="protein sequence ID" value="KAK9950544.1"/>
    <property type="molecule type" value="Genomic_DNA"/>
</dbReference>
<reference evidence="1 2" key="1">
    <citation type="journal article" date="2023" name="G3 (Bethesda)">
        <title>A chromosome-length genome assembly and annotation of blackberry (Rubus argutus, cv. 'Hillquist').</title>
        <authorList>
            <person name="Bruna T."/>
            <person name="Aryal R."/>
            <person name="Dudchenko O."/>
            <person name="Sargent D.J."/>
            <person name="Mead D."/>
            <person name="Buti M."/>
            <person name="Cavallini A."/>
            <person name="Hytonen T."/>
            <person name="Andres J."/>
            <person name="Pham M."/>
            <person name="Weisz D."/>
            <person name="Mascagni F."/>
            <person name="Usai G."/>
            <person name="Natali L."/>
            <person name="Bassil N."/>
            <person name="Fernandez G.E."/>
            <person name="Lomsadze A."/>
            <person name="Armour M."/>
            <person name="Olukolu B."/>
            <person name="Poorten T."/>
            <person name="Britton C."/>
            <person name="Davik J."/>
            <person name="Ashrafi H."/>
            <person name="Aiden E.L."/>
            <person name="Borodovsky M."/>
            <person name="Worthington M."/>
        </authorList>
    </citation>
    <scope>NUCLEOTIDE SEQUENCE [LARGE SCALE GENOMIC DNA]</scope>
    <source>
        <strain evidence="1">PI 553951</strain>
    </source>
</reference>
<name>A0AAW1YPQ8_RUBAR</name>
<dbReference type="Proteomes" id="UP001457282">
    <property type="component" value="Unassembled WGS sequence"/>
</dbReference>
<sequence length="134" mass="14255">MVHGNDSNQCHAALGGISIIAMVLRKAVTVFNGLVIVYGGGLAVAGDGGCVATLVVAGGGKECLKDGGVWHSGDELGWCQCHRRRLFGCRARVWHRRRLWTVVSGVGLGSLDVSLFSGFNVGFGETVRDDWVRD</sequence>
<protein>
    <submittedName>
        <fullName evidence="1">Uncharacterized protein</fullName>
    </submittedName>
</protein>